<dbReference type="CDD" id="cd04301">
    <property type="entry name" value="NAT_SF"/>
    <property type="match status" value="1"/>
</dbReference>
<dbReference type="InterPro" id="IPR000182">
    <property type="entry name" value="GNAT_dom"/>
</dbReference>
<organism evidence="2">
    <name type="scientific">Schlesneria paludicola</name>
    <dbReference type="NCBI Taxonomy" id="360056"/>
    <lineage>
        <taxon>Bacteria</taxon>
        <taxon>Pseudomonadati</taxon>
        <taxon>Planctomycetota</taxon>
        <taxon>Planctomycetia</taxon>
        <taxon>Planctomycetales</taxon>
        <taxon>Planctomycetaceae</taxon>
        <taxon>Schlesneria</taxon>
    </lineage>
</organism>
<dbReference type="PROSITE" id="PS51186">
    <property type="entry name" value="GNAT"/>
    <property type="match status" value="1"/>
</dbReference>
<accession>A0A7C2K0T9</accession>
<proteinExistence type="predicted"/>
<name>A0A7C2K0T9_9PLAN</name>
<gene>
    <name evidence="2" type="ORF">ENQ76_12945</name>
</gene>
<evidence type="ECO:0000259" key="1">
    <source>
        <dbReference type="PROSITE" id="PS51186"/>
    </source>
</evidence>
<dbReference type="EMBL" id="DSOK01000355">
    <property type="protein sequence ID" value="HEN16362.1"/>
    <property type="molecule type" value="Genomic_DNA"/>
</dbReference>
<dbReference type="Pfam" id="PF00583">
    <property type="entry name" value="Acetyltransf_1"/>
    <property type="match status" value="1"/>
</dbReference>
<dbReference type="Gene3D" id="3.40.630.30">
    <property type="match status" value="1"/>
</dbReference>
<reference evidence="2" key="1">
    <citation type="journal article" date="2020" name="mSystems">
        <title>Genome- and Community-Level Interaction Insights into Carbon Utilization and Element Cycling Functions of Hydrothermarchaeota in Hydrothermal Sediment.</title>
        <authorList>
            <person name="Zhou Z."/>
            <person name="Liu Y."/>
            <person name="Xu W."/>
            <person name="Pan J."/>
            <person name="Luo Z.H."/>
            <person name="Li M."/>
        </authorList>
    </citation>
    <scope>NUCLEOTIDE SEQUENCE [LARGE SCALE GENOMIC DNA]</scope>
    <source>
        <strain evidence="2">SpSt-339</strain>
    </source>
</reference>
<dbReference type="SUPFAM" id="SSF55729">
    <property type="entry name" value="Acyl-CoA N-acyltransferases (Nat)"/>
    <property type="match status" value="1"/>
</dbReference>
<evidence type="ECO:0000313" key="2">
    <source>
        <dbReference type="EMBL" id="HEN16362.1"/>
    </source>
</evidence>
<keyword evidence="2" id="KW-0808">Transferase</keyword>
<comment type="caution">
    <text evidence="2">The sequence shown here is derived from an EMBL/GenBank/DDBJ whole genome shotgun (WGS) entry which is preliminary data.</text>
</comment>
<sequence>MARTSTVRASEPPLCASAVVDVRSVPPGDWPRALELLFAAFPETERAERIASTLQSVAAGRLSLEGLTWGWCGTTPVAAALTMTQPDGIALVWPPTMPAETPHAEQIAETLLQELTRRLDAAGVRLSQVLVDALDDQELQRLQKHGYSQQTELFFLGRSLRDPIPERPAEGAPRPVTLSACGDRPRFAAVLEATYIGTRDCPWLEGVRTGAAALDCHQQTGTYNPDWWRIFTLGGRDCAICLLADHPEQDAVEVVYFGVVPEFRGRGLGRWLVIDALHRGAEQGRAALFLAVDAENRYASAIYSELAFVELARRRALFRPQWGLARE</sequence>
<feature type="domain" description="N-acetyltransferase" evidence="1">
    <location>
        <begin position="171"/>
        <end position="327"/>
    </location>
</feature>
<dbReference type="AlphaFoldDB" id="A0A7C2K0T9"/>
<protein>
    <submittedName>
        <fullName evidence="2">GNAT family N-acetyltransferase</fullName>
    </submittedName>
</protein>
<dbReference type="GO" id="GO:0016747">
    <property type="term" value="F:acyltransferase activity, transferring groups other than amino-acyl groups"/>
    <property type="evidence" value="ECO:0007669"/>
    <property type="project" value="InterPro"/>
</dbReference>
<dbReference type="InterPro" id="IPR016181">
    <property type="entry name" value="Acyl_CoA_acyltransferase"/>
</dbReference>